<feature type="transmembrane region" description="Helical" evidence="1">
    <location>
        <begin position="12"/>
        <end position="29"/>
    </location>
</feature>
<dbReference type="EMBL" id="VUMS01000001">
    <property type="protein sequence ID" value="MST65298.1"/>
    <property type="molecule type" value="Genomic_DNA"/>
</dbReference>
<keyword evidence="3" id="KW-0012">Acyltransferase</keyword>
<feature type="transmembrane region" description="Helical" evidence="1">
    <location>
        <begin position="206"/>
        <end position="225"/>
    </location>
</feature>
<dbReference type="GO" id="GO:0016746">
    <property type="term" value="F:acyltransferase activity"/>
    <property type="evidence" value="ECO:0007669"/>
    <property type="project" value="UniProtKB-KW"/>
</dbReference>
<evidence type="ECO:0000256" key="1">
    <source>
        <dbReference type="SAM" id="Phobius"/>
    </source>
</evidence>
<evidence type="ECO:0000313" key="4">
    <source>
        <dbReference type="Proteomes" id="UP000440513"/>
    </source>
</evidence>
<evidence type="ECO:0000259" key="2">
    <source>
        <dbReference type="Pfam" id="PF07786"/>
    </source>
</evidence>
<protein>
    <submittedName>
        <fullName evidence="3">Acyltransferase</fullName>
    </submittedName>
</protein>
<feature type="transmembrane region" description="Helical" evidence="1">
    <location>
        <begin position="79"/>
        <end position="96"/>
    </location>
</feature>
<keyword evidence="1" id="KW-0812">Transmembrane</keyword>
<reference evidence="3 4" key="1">
    <citation type="submission" date="2019-08" db="EMBL/GenBank/DDBJ databases">
        <title>In-depth cultivation of the pig gut microbiome towards novel bacterial diversity and tailored functional studies.</title>
        <authorList>
            <person name="Wylensek D."/>
            <person name="Hitch T.C.A."/>
            <person name="Clavel T."/>
        </authorList>
    </citation>
    <scope>NUCLEOTIDE SEQUENCE [LARGE SCALE GENOMIC DNA]</scope>
    <source>
        <strain evidence="3 4">BSM-380-WT-5A</strain>
    </source>
</reference>
<dbReference type="RefSeq" id="WP_154431168.1">
    <property type="nucleotide sequence ID" value="NZ_VUMS01000001.1"/>
</dbReference>
<feature type="transmembrane region" description="Helical" evidence="1">
    <location>
        <begin position="146"/>
        <end position="163"/>
    </location>
</feature>
<accession>A0A7X2P0L0</accession>
<sequence>MNTRKREIDIQKGILTIGMILCHCIQFFGKEEYGLQKILVNLINLSTFSGFMFCFGYTNQVAYYEKSWKSSSVKMLRNVFRILIAFYISGIAYVAFVEGKIFRWKFVTEVLLLKKYPGWSEFLASFAAVLLVGIFIYPLMRRMNTIMFVGVACISCMACYIPYDRVHNSWLALLAGSRDYITFPVLQYAVFFAAGVLFCKKEIRWNVWIFLVVIFAGIPCLRTILETGMLPERFPPSLGFVSGGMAVVYGYYLISIGIERKRNLFIIERIAHYLEETGKVSLYWLLLSNLFIFALAGSGFSFRSEGYAYTFFIVILLLMGYLKNINNVKNGGKQK</sequence>
<keyword evidence="4" id="KW-1185">Reference proteome</keyword>
<feature type="transmembrane region" description="Helical" evidence="1">
    <location>
        <begin position="306"/>
        <end position="325"/>
    </location>
</feature>
<dbReference type="InterPro" id="IPR012429">
    <property type="entry name" value="HGSNAT_cat"/>
</dbReference>
<feature type="transmembrane region" description="Helical" evidence="1">
    <location>
        <begin position="35"/>
        <end position="58"/>
    </location>
</feature>
<feature type="transmembrane region" description="Helical" evidence="1">
    <location>
        <begin position="280"/>
        <end position="300"/>
    </location>
</feature>
<evidence type="ECO:0000313" key="3">
    <source>
        <dbReference type="EMBL" id="MST65298.1"/>
    </source>
</evidence>
<dbReference type="Pfam" id="PF07786">
    <property type="entry name" value="HGSNAT_cat"/>
    <property type="match status" value="1"/>
</dbReference>
<feature type="domain" description="Heparan-alpha-glucosaminide N-acetyltransferase catalytic" evidence="2">
    <location>
        <begin position="4"/>
        <end position="198"/>
    </location>
</feature>
<keyword evidence="1" id="KW-1133">Transmembrane helix</keyword>
<keyword evidence="1" id="KW-0472">Membrane</keyword>
<dbReference type="Proteomes" id="UP000440513">
    <property type="component" value="Unassembled WGS sequence"/>
</dbReference>
<dbReference type="AlphaFoldDB" id="A0A7X2P0L0"/>
<keyword evidence="3" id="KW-0808">Transferase</keyword>
<gene>
    <name evidence="3" type="ORF">FYJ57_00795</name>
</gene>
<feature type="transmembrane region" description="Helical" evidence="1">
    <location>
        <begin position="237"/>
        <end position="259"/>
    </location>
</feature>
<name>A0A7X2P0L0_9FIRM</name>
<comment type="caution">
    <text evidence="3">The sequence shown here is derived from an EMBL/GenBank/DDBJ whole genome shotgun (WGS) entry which is preliminary data.</text>
</comment>
<feature type="transmembrane region" description="Helical" evidence="1">
    <location>
        <begin position="183"/>
        <end position="199"/>
    </location>
</feature>
<proteinExistence type="predicted"/>
<feature type="transmembrane region" description="Helical" evidence="1">
    <location>
        <begin position="116"/>
        <end position="139"/>
    </location>
</feature>
<organism evidence="3 4">
    <name type="scientific">Oliverpabstia intestinalis</name>
    <dbReference type="NCBI Taxonomy" id="2606633"/>
    <lineage>
        <taxon>Bacteria</taxon>
        <taxon>Bacillati</taxon>
        <taxon>Bacillota</taxon>
        <taxon>Clostridia</taxon>
        <taxon>Lachnospirales</taxon>
        <taxon>Lachnospiraceae</taxon>
        <taxon>Oliverpabstia</taxon>
    </lineage>
</organism>